<dbReference type="SMART" id="SM00642">
    <property type="entry name" value="Aamy"/>
    <property type="match status" value="1"/>
</dbReference>
<dbReference type="Gene3D" id="2.60.40.10">
    <property type="entry name" value="Immunoglobulins"/>
    <property type="match status" value="2"/>
</dbReference>
<protein>
    <recommendedName>
        <fullName evidence="5 12">Alpha-amylase</fullName>
        <ecNumber evidence="4 12">3.2.1.1</ecNumber>
    </recommendedName>
</protein>
<evidence type="ECO:0000256" key="12">
    <source>
        <dbReference type="RuleBase" id="RU361134"/>
    </source>
</evidence>
<comment type="caution">
    <text evidence="16">The sequence shown here is derived from an EMBL/GenBank/DDBJ whole genome shotgun (WGS) entry which is preliminary data.</text>
</comment>
<organism evidence="16 17">
    <name type="scientific">Streptomyces adustus</name>
    <dbReference type="NCBI Taxonomy" id="1609272"/>
    <lineage>
        <taxon>Bacteria</taxon>
        <taxon>Bacillati</taxon>
        <taxon>Actinomycetota</taxon>
        <taxon>Actinomycetes</taxon>
        <taxon>Kitasatosporales</taxon>
        <taxon>Streptomycetaceae</taxon>
        <taxon>Streptomyces</taxon>
    </lineage>
</organism>
<dbReference type="EMBL" id="VJZD01000015">
    <property type="protein sequence ID" value="MPY30888.1"/>
    <property type="molecule type" value="Genomic_DNA"/>
</dbReference>
<keyword evidence="8" id="KW-0106">Calcium</keyword>
<dbReference type="PROSITE" id="PS51166">
    <property type="entry name" value="CBM20"/>
    <property type="match status" value="2"/>
</dbReference>
<keyword evidence="14" id="KW-0732">Signal</keyword>
<dbReference type="InterPro" id="IPR006047">
    <property type="entry name" value="GH13_cat_dom"/>
</dbReference>
<evidence type="ECO:0000256" key="2">
    <source>
        <dbReference type="ARBA" id="ARBA00001913"/>
    </source>
</evidence>
<dbReference type="SUPFAM" id="SSF49452">
    <property type="entry name" value="Starch-binding domain-like"/>
    <property type="match status" value="2"/>
</dbReference>
<dbReference type="GO" id="GO:0046872">
    <property type="term" value="F:metal ion binding"/>
    <property type="evidence" value="ECO:0007669"/>
    <property type="project" value="UniProtKB-KW"/>
</dbReference>
<keyword evidence="16" id="KW-0456">Lyase</keyword>
<feature type="region of interest" description="Disordered" evidence="13">
    <location>
        <begin position="674"/>
        <end position="696"/>
    </location>
</feature>
<dbReference type="InterPro" id="IPR017853">
    <property type="entry name" value="GH"/>
</dbReference>
<comment type="cofactor">
    <cofactor evidence="2">
        <name>Ca(2+)</name>
        <dbReference type="ChEBI" id="CHEBI:29108"/>
    </cofactor>
</comment>
<evidence type="ECO:0000256" key="1">
    <source>
        <dbReference type="ARBA" id="ARBA00000548"/>
    </source>
</evidence>
<evidence type="ECO:0000259" key="15">
    <source>
        <dbReference type="PROSITE" id="PS51166"/>
    </source>
</evidence>
<dbReference type="Gene3D" id="3.20.20.80">
    <property type="entry name" value="Glycosidases"/>
    <property type="match status" value="1"/>
</dbReference>
<feature type="domain" description="CBM20" evidence="15">
    <location>
        <begin position="596"/>
        <end position="696"/>
    </location>
</feature>
<feature type="chain" id="PRO_5024995951" description="Alpha-amylase" evidence="14">
    <location>
        <begin position="42"/>
        <end position="696"/>
    </location>
</feature>
<dbReference type="GO" id="GO:0016829">
    <property type="term" value="F:lyase activity"/>
    <property type="evidence" value="ECO:0007669"/>
    <property type="project" value="UniProtKB-KW"/>
</dbReference>
<keyword evidence="10 12" id="KW-0326">Glycosidase</keyword>
<evidence type="ECO:0000256" key="13">
    <source>
        <dbReference type="SAM" id="MobiDB-lite"/>
    </source>
</evidence>
<reference evidence="16 17" key="1">
    <citation type="submission" date="2019-07" db="EMBL/GenBank/DDBJ databases">
        <title>New species of Amycolatopsis and Streptomyces.</title>
        <authorList>
            <person name="Duangmal K."/>
            <person name="Teo W.F.A."/>
            <person name="Lipun K."/>
        </authorList>
    </citation>
    <scope>NUCLEOTIDE SEQUENCE [LARGE SCALE GENOMIC DNA]</scope>
    <source>
        <strain evidence="16 17">NBRC 109810</strain>
    </source>
</reference>
<dbReference type="CDD" id="cd05808">
    <property type="entry name" value="CBM20_alpha_amylase"/>
    <property type="match status" value="1"/>
</dbReference>
<dbReference type="OrthoDB" id="9805159at2"/>
<evidence type="ECO:0000256" key="9">
    <source>
        <dbReference type="ARBA" id="ARBA00023277"/>
    </source>
</evidence>
<dbReference type="SUPFAM" id="SSF51011">
    <property type="entry name" value="Glycosyl hydrolase domain"/>
    <property type="match status" value="1"/>
</dbReference>
<gene>
    <name evidence="16" type="ORF">FNH09_06035</name>
</gene>
<comment type="catalytic activity">
    <reaction evidence="1 12">
        <text>Endohydrolysis of (1-&gt;4)-alpha-D-glucosidic linkages in polysaccharides containing three or more (1-&gt;4)-alpha-linked D-glucose units.</text>
        <dbReference type="EC" id="3.2.1.1"/>
    </reaction>
</comment>
<dbReference type="FunFam" id="2.60.40.10:FF:000552">
    <property type="entry name" value="Related to glucoamylase"/>
    <property type="match status" value="2"/>
</dbReference>
<dbReference type="InterPro" id="IPR013783">
    <property type="entry name" value="Ig-like_fold"/>
</dbReference>
<dbReference type="PANTHER" id="PTHR43447">
    <property type="entry name" value="ALPHA-AMYLASE"/>
    <property type="match status" value="1"/>
</dbReference>
<keyword evidence="17" id="KW-1185">Reference proteome</keyword>
<name>A0A5N8VA35_9ACTN</name>
<evidence type="ECO:0000256" key="6">
    <source>
        <dbReference type="ARBA" id="ARBA00022723"/>
    </source>
</evidence>
<dbReference type="AlphaFoldDB" id="A0A5N8VA35"/>
<feature type="signal peptide" evidence="14">
    <location>
        <begin position="1"/>
        <end position="41"/>
    </location>
</feature>
<keyword evidence="6" id="KW-0479">Metal-binding</keyword>
<dbReference type="Proteomes" id="UP000325849">
    <property type="component" value="Unassembled WGS sequence"/>
</dbReference>
<dbReference type="InterPro" id="IPR002044">
    <property type="entry name" value="CBM20"/>
</dbReference>
<dbReference type="SUPFAM" id="SSF51445">
    <property type="entry name" value="(Trans)glycosidases"/>
    <property type="match status" value="1"/>
</dbReference>
<dbReference type="InterPro" id="IPR006048">
    <property type="entry name" value="A-amylase/branching_C"/>
</dbReference>
<feature type="domain" description="CBM20" evidence="15">
    <location>
        <begin position="496"/>
        <end position="596"/>
    </location>
</feature>
<evidence type="ECO:0000256" key="4">
    <source>
        <dbReference type="ARBA" id="ARBA00012595"/>
    </source>
</evidence>
<keyword evidence="7 12" id="KW-0378">Hydrolase</keyword>
<dbReference type="Gene3D" id="2.60.40.1180">
    <property type="entry name" value="Golgi alpha-mannosidase II"/>
    <property type="match status" value="1"/>
</dbReference>
<dbReference type="PRINTS" id="PR00110">
    <property type="entry name" value="ALPHAAMYLASE"/>
</dbReference>
<dbReference type="GO" id="GO:0004556">
    <property type="term" value="F:alpha-amylase activity"/>
    <property type="evidence" value="ECO:0007669"/>
    <property type="project" value="UniProtKB-UniRule"/>
</dbReference>
<feature type="compositionally biased region" description="Low complexity" evidence="13">
    <location>
        <begin position="675"/>
        <end position="696"/>
    </location>
</feature>
<dbReference type="InterPro" id="IPR006046">
    <property type="entry name" value="Alpha_amylase"/>
</dbReference>
<evidence type="ECO:0000256" key="3">
    <source>
        <dbReference type="ARBA" id="ARBA00008061"/>
    </source>
</evidence>
<comment type="similarity">
    <text evidence="3 11">Belongs to the glycosyl hydrolase 13 family.</text>
</comment>
<dbReference type="InterPro" id="IPR031319">
    <property type="entry name" value="A-amylase_C"/>
</dbReference>
<dbReference type="InterPro" id="IPR013784">
    <property type="entry name" value="Carb-bd-like_fold"/>
</dbReference>
<evidence type="ECO:0000256" key="7">
    <source>
        <dbReference type="ARBA" id="ARBA00022801"/>
    </source>
</evidence>
<keyword evidence="9 12" id="KW-0119">Carbohydrate metabolism</keyword>
<dbReference type="GO" id="GO:0005975">
    <property type="term" value="P:carbohydrate metabolic process"/>
    <property type="evidence" value="ECO:0007669"/>
    <property type="project" value="InterPro"/>
</dbReference>
<proteinExistence type="inferred from homology"/>
<dbReference type="RefSeq" id="WP_152885698.1">
    <property type="nucleotide sequence ID" value="NZ_VJZD01000015.1"/>
</dbReference>
<dbReference type="SMART" id="SM00632">
    <property type="entry name" value="Aamy_C"/>
    <property type="match status" value="1"/>
</dbReference>
<dbReference type="GO" id="GO:2001070">
    <property type="term" value="F:starch binding"/>
    <property type="evidence" value="ECO:0007669"/>
    <property type="project" value="InterPro"/>
</dbReference>
<sequence>MTRFRRTPRPPGALRRAGTAVAAGALALAGAVALPAAPAQADASAKGDVIANLWEWNWDSIASECTNVLGPAGYGAVQVAPPAESLKQSSYYWWDVYQPYSYNLNSRFGTAAKFASMVSACHAAGVKVYTDAVINHTAAQTGTGYNGTTVTNKYDTPDWDRADYHDSTSCPTSDLTIQDYSNLTQVQNCELLGLPDLKTGSDTVRAGIADFLNDQLALGVDGFRVDAAKHIPEADLAAIEAKLTDTTSGKDPYVFQEIYPGSTPQPADYYASGDVLDFTYASKLKSAFQGNVSDLASIASSGILPAANSVSFVTNHDTERNGLHMSYKDGDTYKLANLFQLAYKWSTPTVYASWEWTQSDQAPPNSSGFVTNTDCSSGSWYCLDRDTAVVGMVAWHNAADTTAVSDWQTKSSGVIGFGRGGAGFFALNNGSSSATYTFTTSMADGTYKNVIDGGASTVTVSGGSASITIPAKSAVAFYNSSYTCTVGCDDTGGGDGGSSSTVSATFNEYASTTSGTSVYVVGSLSALGAWDTSKAVPLSSSGYPVWSGEVSVPINTSFTFKYIKKDASGNVTWESNANRSASAVTSALTVNSSWNVATADATDVTFNEYATTDWGTNVYVVGSIASLGSWNTSDAIPLSSAAYPTWSRMVIVPRSTAFTYKYIKKDGSGNVTWESGTNRSYTTGSSSGYTTSDTWK</sequence>
<evidence type="ECO:0000256" key="8">
    <source>
        <dbReference type="ARBA" id="ARBA00022837"/>
    </source>
</evidence>
<dbReference type="Pfam" id="PF00686">
    <property type="entry name" value="CBM_20"/>
    <property type="match status" value="2"/>
</dbReference>
<evidence type="ECO:0000313" key="16">
    <source>
        <dbReference type="EMBL" id="MPY30888.1"/>
    </source>
</evidence>
<evidence type="ECO:0000313" key="17">
    <source>
        <dbReference type="Proteomes" id="UP000325849"/>
    </source>
</evidence>
<evidence type="ECO:0000256" key="5">
    <source>
        <dbReference type="ARBA" id="ARBA00017303"/>
    </source>
</evidence>
<dbReference type="SMART" id="SM01065">
    <property type="entry name" value="CBM_2"/>
    <property type="match status" value="2"/>
</dbReference>
<dbReference type="InterPro" id="IPR013780">
    <property type="entry name" value="Glyco_hydro_b"/>
</dbReference>
<dbReference type="Pfam" id="PF02806">
    <property type="entry name" value="Alpha-amylase_C"/>
    <property type="match status" value="1"/>
</dbReference>
<dbReference type="EC" id="3.2.1.1" evidence="4 12"/>
<evidence type="ECO:0000256" key="11">
    <source>
        <dbReference type="RuleBase" id="RU003615"/>
    </source>
</evidence>
<accession>A0A5N8VA35</accession>
<evidence type="ECO:0000256" key="10">
    <source>
        <dbReference type="ARBA" id="ARBA00023295"/>
    </source>
</evidence>
<evidence type="ECO:0000256" key="14">
    <source>
        <dbReference type="SAM" id="SignalP"/>
    </source>
</evidence>
<dbReference type="CDD" id="cd11317">
    <property type="entry name" value="AmyAc_bac_euk_AmyA"/>
    <property type="match status" value="1"/>
</dbReference>
<dbReference type="Pfam" id="PF00128">
    <property type="entry name" value="Alpha-amylase"/>
    <property type="match status" value="1"/>
</dbReference>